<evidence type="ECO:0000256" key="2">
    <source>
        <dbReference type="ARBA" id="ARBA00022679"/>
    </source>
</evidence>
<evidence type="ECO:0000313" key="7">
    <source>
        <dbReference type="Proteomes" id="UP000182427"/>
    </source>
</evidence>
<keyword evidence="4" id="KW-0012">Acyltransferase</keyword>
<dbReference type="Pfam" id="PF00132">
    <property type="entry name" value="Hexapep"/>
    <property type="match status" value="1"/>
</dbReference>
<sequence>MSNLTEREKMLAGELYDPFDPELMEGRERARDLCHSLNNTRDRDADERRSLMHQLFGKGGDTVWMQPPFFCDYGANIELGERVFFNFNCIVLDVCPVIIGDYTQIGSGVQILTPLHPLEASLRRQQEYGAPVTIGNDVWIGAGALILPGVTIGDRTVIGAGSVVTRDIPSDVLAVGNPCRVLRPITSEDRAKTAKP</sequence>
<dbReference type="InterPro" id="IPR024688">
    <property type="entry name" value="Mac_dom"/>
</dbReference>
<gene>
    <name evidence="6" type="ORF">SAMN05444167_3728</name>
</gene>
<dbReference type="PROSITE" id="PS00101">
    <property type="entry name" value="HEXAPEP_TRANSFERASES"/>
    <property type="match status" value="1"/>
</dbReference>
<evidence type="ECO:0000313" key="6">
    <source>
        <dbReference type="EMBL" id="SDF92995.1"/>
    </source>
</evidence>
<accession>A0A1G7Q3F6</accession>
<dbReference type="Proteomes" id="UP000182427">
    <property type="component" value="Chromosome I"/>
</dbReference>
<dbReference type="SUPFAM" id="SSF51161">
    <property type="entry name" value="Trimeric LpxA-like enzymes"/>
    <property type="match status" value="1"/>
</dbReference>
<evidence type="ECO:0000259" key="5">
    <source>
        <dbReference type="SMART" id="SM01266"/>
    </source>
</evidence>
<evidence type="ECO:0000256" key="4">
    <source>
        <dbReference type="ARBA" id="ARBA00023315"/>
    </source>
</evidence>
<comment type="similarity">
    <text evidence="1">Belongs to the transferase hexapeptide repeat family.</text>
</comment>
<evidence type="ECO:0000256" key="1">
    <source>
        <dbReference type="ARBA" id="ARBA00007274"/>
    </source>
</evidence>
<dbReference type="RefSeq" id="WP_083346479.1">
    <property type="nucleotide sequence ID" value="NZ_LT629690.1"/>
</dbReference>
<proteinExistence type="inferred from homology"/>
<dbReference type="PANTHER" id="PTHR23416">
    <property type="entry name" value="SIALIC ACID SYNTHASE-RELATED"/>
    <property type="match status" value="1"/>
</dbReference>
<dbReference type="InterPro" id="IPR018357">
    <property type="entry name" value="Hexapep_transf_CS"/>
</dbReference>
<name>A0A1G7Q3F6_9BACT</name>
<protein>
    <submittedName>
        <fullName evidence="6">Maltose O-acetyltransferase</fullName>
    </submittedName>
</protein>
<dbReference type="CDD" id="cd03357">
    <property type="entry name" value="LbH_MAT_GAT"/>
    <property type="match status" value="1"/>
</dbReference>
<evidence type="ECO:0000256" key="3">
    <source>
        <dbReference type="ARBA" id="ARBA00022737"/>
    </source>
</evidence>
<organism evidence="6 7">
    <name type="scientific">Terriglobus roseus</name>
    <dbReference type="NCBI Taxonomy" id="392734"/>
    <lineage>
        <taxon>Bacteria</taxon>
        <taxon>Pseudomonadati</taxon>
        <taxon>Acidobacteriota</taxon>
        <taxon>Terriglobia</taxon>
        <taxon>Terriglobales</taxon>
        <taxon>Acidobacteriaceae</taxon>
        <taxon>Terriglobus</taxon>
    </lineage>
</organism>
<reference evidence="6 7" key="1">
    <citation type="submission" date="2016-10" db="EMBL/GenBank/DDBJ databases">
        <authorList>
            <person name="de Groot N.N."/>
        </authorList>
    </citation>
    <scope>NUCLEOTIDE SEQUENCE [LARGE SCALE GENOMIC DNA]</scope>
    <source>
        <strain evidence="6 7">GAS232</strain>
    </source>
</reference>
<feature type="domain" description="Maltose/galactoside acetyltransferase" evidence="5">
    <location>
        <begin position="7"/>
        <end position="61"/>
    </location>
</feature>
<keyword evidence="3" id="KW-0677">Repeat</keyword>
<dbReference type="InterPro" id="IPR011004">
    <property type="entry name" value="Trimer_LpxA-like_sf"/>
</dbReference>
<dbReference type="SMART" id="SM01266">
    <property type="entry name" value="Mac"/>
    <property type="match status" value="1"/>
</dbReference>
<dbReference type="Gene3D" id="2.160.10.10">
    <property type="entry name" value="Hexapeptide repeat proteins"/>
    <property type="match status" value="1"/>
</dbReference>
<dbReference type="Pfam" id="PF12464">
    <property type="entry name" value="Mac"/>
    <property type="match status" value="1"/>
</dbReference>
<dbReference type="GO" id="GO:0016413">
    <property type="term" value="F:O-acetyltransferase activity"/>
    <property type="evidence" value="ECO:0007669"/>
    <property type="project" value="UniProtKB-ARBA"/>
</dbReference>
<dbReference type="OrthoDB" id="9801697at2"/>
<keyword evidence="7" id="KW-1185">Reference proteome</keyword>
<dbReference type="EMBL" id="LT629690">
    <property type="protein sequence ID" value="SDF92995.1"/>
    <property type="molecule type" value="Genomic_DNA"/>
</dbReference>
<dbReference type="AlphaFoldDB" id="A0A1G7Q3F6"/>
<keyword evidence="2 6" id="KW-0808">Transferase</keyword>
<dbReference type="PANTHER" id="PTHR23416:SF23">
    <property type="entry name" value="ACETYLTRANSFERASE C18B11.09C-RELATED"/>
    <property type="match status" value="1"/>
</dbReference>
<dbReference type="FunFam" id="2.160.10.10:FF:000008">
    <property type="entry name" value="Maltose O-acetyltransferase"/>
    <property type="match status" value="1"/>
</dbReference>
<dbReference type="InterPro" id="IPR051159">
    <property type="entry name" value="Hexapeptide_acetyltransf"/>
</dbReference>
<dbReference type="InterPro" id="IPR001451">
    <property type="entry name" value="Hexapep"/>
</dbReference>